<keyword evidence="2" id="KW-1185">Reference proteome</keyword>
<dbReference type="Proteomes" id="UP000242146">
    <property type="component" value="Unassembled WGS sequence"/>
</dbReference>
<dbReference type="AlphaFoldDB" id="A0A1X2G3M8"/>
<evidence type="ECO:0000313" key="1">
    <source>
        <dbReference type="EMBL" id="ORX43988.1"/>
    </source>
</evidence>
<comment type="caution">
    <text evidence="1">The sequence shown here is derived from an EMBL/GenBank/DDBJ whole genome shotgun (WGS) entry which is preliminary data.</text>
</comment>
<proteinExistence type="predicted"/>
<reference evidence="1 2" key="1">
    <citation type="submission" date="2016-07" db="EMBL/GenBank/DDBJ databases">
        <title>Pervasive Adenine N6-methylation of Active Genes in Fungi.</title>
        <authorList>
            <consortium name="DOE Joint Genome Institute"/>
            <person name="Mondo S.J."/>
            <person name="Dannebaum R.O."/>
            <person name="Kuo R.C."/>
            <person name="Labutti K."/>
            <person name="Haridas S."/>
            <person name="Kuo A."/>
            <person name="Salamov A."/>
            <person name="Ahrendt S.R."/>
            <person name="Lipzen A."/>
            <person name="Sullivan W."/>
            <person name="Andreopoulos W.B."/>
            <person name="Clum A."/>
            <person name="Lindquist E."/>
            <person name="Daum C."/>
            <person name="Ramamoorthy G.K."/>
            <person name="Gryganskyi A."/>
            <person name="Culley D."/>
            <person name="Magnuson J.K."/>
            <person name="James T.Y."/>
            <person name="O'Malley M.A."/>
            <person name="Stajich J.E."/>
            <person name="Spatafora J.W."/>
            <person name="Visel A."/>
            <person name="Grigoriev I.V."/>
        </authorList>
    </citation>
    <scope>NUCLEOTIDE SEQUENCE [LARGE SCALE GENOMIC DNA]</scope>
    <source>
        <strain evidence="1 2">NRRL 3301</strain>
    </source>
</reference>
<dbReference type="EMBL" id="MCGT01000051">
    <property type="protein sequence ID" value="ORX43988.1"/>
    <property type="molecule type" value="Genomic_DNA"/>
</dbReference>
<gene>
    <name evidence="1" type="ORF">DM01DRAFT_1378588</name>
</gene>
<evidence type="ECO:0000313" key="2">
    <source>
        <dbReference type="Proteomes" id="UP000242146"/>
    </source>
</evidence>
<organism evidence="1 2">
    <name type="scientific">Hesseltinella vesiculosa</name>
    <dbReference type="NCBI Taxonomy" id="101127"/>
    <lineage>
        <taxon>Eukaryota</taxon>
        <taxon>Fungi</taxon>
        <taxon>Fungi incertae sedis</taxon>
        <taxon>Mucoromycota</taxon>
        <taxon>Mucoromycotina</taxon>
        <taxon>Mucoromycetes</taxon>
        <taxon>Mucorales</taxon>
        <taxon>Cunninghamellaceae</taxon>
        <taxon>Hesseltinella</taxon>
    </lineage>
</organism>
<sequence>MNNDSTRQNPRHCRGCRYPCQHVLAHGPAIARQTLTTDDWLDIFWSLEPPVAALCHVCRHGSSISLHFATLRSAHFFPGHPSRFAGLRSTPGGRDIIFSAASMNGHLVAYHTEPHRYQLCHLTQNRPPLAPYPGRPVANGLPFWDHQRETRR</sequence>
<name>A0A1X2G3M8_9FUNG</name>
<protein>
    <submittedName>
        <fullName evidence="1">Uncharacterized protein</fullName>
    </submittedName>
</protein>
<accession>A0A1X2G3M8</accession>